<evidence type="ECO:0000313" key="2">
    <source>
        <dbReference type="EMBL" id="EEC46272.1"/>
    </source>
</evidence>
<gene>
    <name evidence="2" type="ORF">PHATRDRAFT_47880</name>
</gene>
<dbReference type="InterPro" id="IPR011989">
    <property type="entry name" value="ARM-like"/>
</dbReference>
<dbReference type="HOGENOM" id="CLU_449384_0_0_1"/>
<reference evidence="3" key="2">
    <citation type="submission" date="2008-08" db="EMBL/GenBank/DDBJ databases">
        <authorList>
            <consortium name="Diatom Consortium"/>
            <person name="Grigoriev I."/>
            <person name="Grimwood J."/>
            <person name="Kuo A."/>
            <person name="Otillar R.P."/>
            <person name="Salamov A."/>
            <person name="Detter J.C."/>
            <person name="Lindquist E."/>
            <person name="Shapiro H."/>
            <person name="Lucas S."/>
            <person name="Glavina del Rio T."/>
            <person name="Pitluck S."/>
            <person name="Rokhsar D."/>
            <person name="Bowler C."/>
        </authorList>
    </citation>
    <scope>GENOME REANNOTATION</scope>
    <source>
        <strain evidence="3">CCAP 1055/1</strain>
    </source>
</reference>
<organism evidence="2 3">
    <name type="scientific">Phaeodactylum tricornutum (strain CCAP 1055/1)</name>
    <dbReference type="NCBI Taxonomy" id="556484"/>
    <lineage>
        <taxon>Eukaryota</taxon>
        <taxon>Sar</taxon>
        <taxon>Stramenopiles</taxon>
        <taxon>Ochrophyta</taxon>
        <taxon>Bacillariophyta</taxon>
        <taxon>Bacillariophyceae</taxon>
        <taxon>Bacillariophycidae</taxon>
        <taxon>Naviculales</taxon>
        <taxon>Phaeodactylaceae</taxon>
        <taxon>Phaeodactylum</taxon>
    </lineage>
</organism>
<protein>
    <recommendedName>
        <fullName evidence="4">Importin alpha</fullName>
    </recommendedName>
</protein>
<name>B7G583_PHATC</name>
<evidence type="ECO:0000256" key="1">
    <source>
        <dbReference type="SAM" id="MobiDB-lite"/>
    </source>
</evidence>
<evidence type="ECO:0000313" key="3">
    <source>
        <dbReference type="Proteomes" id="UP000000759"/>
    </source>
</evidence>
<dbReference type="InterPro" id="IPR016024">
    <property type="entry name" value="ARM-type_fold"/>
</dbReference>
<dbReference type="InParanoid" id="B7G583"/>
<dbReference type="GeneID" id="7203095"/>
<dbReference type="RefSeq" id="XP_002182371.1">
    <property type="nucleotide sequence ID" value="XM_002182335.1"/>
</dbReference>
<dbReference type="Proteomes" id="UP000000759">
    <property type="component" value="Chromosome 15"/>
</dbReference>
<dbReference type="PaxDb" id="2850-Phatr47880"/>
<dbReference type="EMBL" id="CM000617">
    <property type="protein sequence ID" value="EEC46272.1"/>
    <property type="molecule type" value="Genomic_DNA"/>
</dbReference>
<dbReference type="SUPFAM" id="SSF48371">
    <property type="entry name" value="ARM repeat"/>
    <property type="match status" value="1"/>
</dbReference>
<proteinExistence type="predicted"/>
<dbReference type="Gene3D" id="1.25.10.10">
    <property type="entry name" value="Leucine-rich Repeat Variant"/>
    <property type="match status" value="1"/>
</dbReference>
<keyword evidence="3" id="KW-1185">Reference proteome</keyword>
<dbReference type="OrthoDB" id="49380at2759"/>
<feature type="region of interest" description="Disordered" evidence="1">
    <location>
        <begin position="1"/>
        <end position="62"/>
    </location>
</feature>
<sequence>MPETTNPSKHRRRGPEKSFSAAEQRRLLNRRHDQAVQIRKSRTADARQRKRQSNNAVLSSTKQEHDIVPLTNAWLSFLQQPDLEHLIALQNQLAVDGQSATVFFRKALEDQSGATARRFVRSLTHILQSDPRSVNPAIGVLLEIQEVTLVPTTLRAADAYYGSPPLQWSDLMLEEDDLMQKLLLHFGDSSVPTILTTILQDCPRAVRTLRSSWPRLVEALPITASCCEALVRQDASTPASDFLQVLTTSHITNLLRHSDESVSFAGAALLECLTRREDVAVEAIMRDGALVLALGEKLHFSVTCGVKNVHGRSLLHVFLQILGNIAVACEGHYVPMLISLQHQTHSTVSLVASLQETMQQRLNVEVLSVVGSWLCDAGLPFHLSTTEGVSSFIPTLLDILTDTNLSYSGTPLMEWQREAACALQTALSPPPVGPQALQDPAIEVTLSMIVTRYLWPNDAERKRQITQALVDLLDKPDWDAVTASLQILDRLLRVVPQSRIVMEECGAVRKLEGILDRTTEDLLAVDLAADLLDIFIGSDESDTEDDGVGMNAVTPGLRNDAFVFGMPTNANVGAFAFGDVPSATSVSAGRGRGRTLPAWMNNEHCQDG</sequence>
<accession>B7G583</accession>
<feature type="compositionally biased region" description="Basic and acidic residues" evidence="1">
    <location>
        <begin position="23"/>
        <end position="34"/>
    </location>
</feature>
<reference evidence="2 3" key="1">
    <citation type="journal article" date="2008" name="Nature">
        <title>The Phaeodactylum genome reveals the evolutionary history of diatom genomes.</title>
        <authorList>
            <person name="Bowler C."/>
            <person name="Allen A.E."/>
            <person name="Badger J.H."/>
            <person name="Grimwood J."/>
            <person name="Jabbari K."/>
            <person name="Kuo A."/>
            <person name="Maheswari U."/>
            <person name="Martens C."/>
            <person name="Maumus F."/>
            <person name="Otillar R.P."/>
            <person name="Rayko E."/>
            <person name="Salamov A."/>
            <person name="Vandepoele K."/>
            <person name="Beszteri B."/>
            <person name="Gruber A."/>
            <person name="Heijde M."/>
            <person name="Katinka M."/>
            <person name="Mock T."/>
            <person name="Valentin K."/>
            <person name="Verret F."/>
            <person name="Berges J.A."/>
            <person name="Brownlee C."/>
            <person name="Cadoret J.P."/>
            <person name="Chiovitti A."/>
            <person name="Choi C.J."/>
            <person name="Coesel S."/>
            <person name="De Martino A."/>
            <person name="Detter J.C."/>
            <person name="Durkin C."/>
            <person name="Falciatore A."/>
            <person name="Fournet J."/>
            <person name="Haruta M."/>
            <person name="Huysman M.J."/>
            <person name="Jenkins B.D."/>
            <person name="Jiroutova K."/>
            <person name="Jorgensen R.E."/>
            <person name="Joubert Y."/>
            <person name="Kaplan A."/>
            <person name="Kroger N."/>
            <person name="Kroth P.G."/>
            <person name="La Roche J."/>
            <person name="Lindquist E."/>
            <person name="Lommer M."/>
            <person name="Martin-Jezequel V."/>
            <person name="Lopez P.J."/>
            <person name="Lucas S."/>
            <person name="Mangogna M."/>
            <person name="McGinnis K."/>
            <person name="Medlin L.K."/>
            <person name="Montsant A."/>
            <person name="Oudot-Le Secq M.P."/>
            <person name="Napoli C."/>
            <person name="Obornik M."/>
            <person name="Parker M.S."/>
            <person name="Petit J.L."/>
            <person name="Porcel B.M."/>
            <person name="Poulsen N."/>
            <person name="Robison M."/>
            <person name="Rychlewski L."/>
            <person name="Rynearson T.A."/>
            <person name="Schmutz J."/>
            <person name="Shapiro H."/>
            <person name="Siaut M."/>
            <person name="Stanley M."/>
            <person name="Sussman M.R."/>
            <person name="Taylor A.R."/>
            <person name="Vardi A."/>
            <person name="von Dassow P."/>
            <person name="Vyverman W."/>
            <person name="Willis A."/>
            <person name="Wyrwicz L.S."/>
            <person name="Rokhsar D.S."/>
            <person name="Weissenbach J."/>
            <person name="Armbrust E.V."/>
            <person name="Green B.R."/>
            <person name="Van de Peer Y."/>
            <person name="Grigoriev I.V."/>
        </authorList>
    </citation>
    <scope>NUCLEOTIDE SEQUENCE [LARGE SCALE GENOMIC DNA]</scope>
    <source>
        <strain evidence="2 3">CCAP 1055/1</strain>
    </source>
</reference>
<dbReference type="AlphaFoldDB" id="B7G583"/>
<evidence type="ECO:0008006" key="4">
    <source>
        <dbReference type="Google" id="ProtNLM"/>
    </source>
</evidence>
<dbReference type="KEGG" id="pti:PHATRDRAFT_47880"/>